<organism evidence="2 3">
    <name type="scientific">Desulfosporosinus fructosivorans</name>
    <dbReference type="NCBI Taxonomy" id="2018669"/>
    <lineage>
        <taxon>Bacteria</taxon>
        <taxon>Bacillati</taxon>
        <taxon>Bacillota</taxon>
        <taxon>Clostridia</taxon>
        <taxon>Eubacteriales</taxon>
        <taxon>Desulfitobacteriaceae</taxon>
        <taxon>Desulfosporosinus</taxon>
    </lineage>
</organism>
<feature type="transmembrane region" description="Helical" evidence="1">
    <location>
        <begin position="29"/>
        <end position="47"/>
    </location>
</feature>
<dbReference type="Proteomes" id="UP000298460">
    <property type="component" value="Unassembled WGS sequence"/>
</dbReference>
<evidence type="ECO:0000313" key="3">
    <source>
        <dbReference type="Proteomes" id="UP000298460"/>
    </source>
</evidence>
<evidence type="ECO:0000313" key="2">
    <source>
        <dbReference type="EMBL" id="TGE34820.1"/>
    </source>
</evidence>
<feature type="transmembrane region" description="Helical" evidence="1">
    <location>
        <begin position="117"/>
        <end position="139"/>
    </location>
</feature>
<keyword evidence="1" id="KW-0472">Membrane</keyword>
<protein>
    <submittedName>
        <fullName evidence="2">Uncharacterized protein</fullName>
    </submittedName>
</protein>
<evidence type="ECO:0000256" key="1">
    <source>
        <dbReference type="SAM" id="Phobius"/>
    </source>
</evidence>
<name>A0A4Z0QWN7_9FIRM</name>
<reference evidence="2 3" key="1">
    <citation type="submission" date="2019-03" db="EMBL/GenBank/DDBJ databases">
        <title>Draft Genome Sequence of Desulfosporosinus fructosivorans Strain 63.6F, Isolated from Marine Sediment in the Baltic Sea.</title>
        <authorList>
            <person name="Hausmann B."/>
            <person name="Vandieken V."/>
            <person name="Pjevac P."/>
            <person name="Schreck K."/>
            <person name="Herbold C.W."/>
            <person name="Loy A."/>
        </authorList>
    </citation>
    <scope>NUCLEOTIDE SEQUENCE [LARGE SCALE GENOMIC DNA]</scope>
    <source>
        <strain evidence="2 3">63.6F</strain>
    </source>
</reference>
<feature type="transmembrane region" description="Helical" evidence="1">
    <location>
        <begin position="67"/>
        <end position="85"/>
    </location>
</feature>
<dbReference type="EMBL" id="SPQQ01000027">
    <property type="protein sequence ID" value="TGE34820.1"/>
    <property type="molecule type" value="Genomic_DNA"/>
</dbReference>
<dbReference type="OrthoDB" id="2871059at2"/>
<gene>
    <name evidence="2" type="ORF">E4K67_28505</name>
</gene>
<feature type="transmembrane region" description="Helical" evidence="1">
    <location>
        <begin position="92"/>
        <end position="111"/>
    </location>
</feature>
<proteinExistence type="predicted"/>
<keyword evidence="1" id="KW-1133">Transmembrane helix</keyword>
<keyword evidence="1" id="KW-0812">Transmembrane</keyword>
<comment type="caution">
    <text evidence="2">The sequence shown here is derived from an EMBL/GenBank/DDBJ whole genome shotgun (WGS) entry which is preliminary data.</text>
</comment>
<dbReference type="AlphaFoldDB" id="A0A4Z0QWN7"/>
<feature type="transmembrane region" description="Helical" evidence="1">
    <location>
        <begin position="6"/>
        <end position="22"/>
    </location>
</feature>
<keyword evidence="3" id="KW-1185">Reference proteome</keyword>
<sequence>MTVGLFVFIAWIVISVYFYVPKQLSTKDNILLFFFLTIISMNIFTILDLNLNLMQHSNKTDMFISFWLHRNIIIPFSLMIFANFIDKFFVTVLVFSILYLINLLAFWVGFISCGSNLYLGSAILLMVFMLLAFITMKLVTKLPIGESM</sequence>
<accession>A0A4Z0QWN7</accession>